<dbReference type="OrthoDB" id="851883at2"/>
<evidence type="ECO:0000313" key="2">
    <source>
        <dbReference type="Proteomes" id="UP000244225"/>
    </source>
</evidence>
<reference evidence="1 2" key="1">
    <citation type="submission" date="2018-04" db="EMBL/GenBank/DDBJ databases">
        <title>Genomic Encyclopedia of Archaeal and Bacterial Type Strains, Phase II (KMG-II): from individual species to whole genera.</title>
        <authorList>
            <person name="Goeker M."/>
        </authorList>
    </citation>
    <scope>NUCLEOTIDE SEQUENCE [LARGE SCALE GENOMIC DNA]</scope>
    <source>
        <strain evidence="1 2">DSM 100162</strain>
    </source>
</reference>
<dbReference type="Proteomes" id="UP000244225">
    <property type="component" value="Unassembled WGS sequence"/>
</dbReference>
<dbReference type="EMBL" id="QBKI01000002">
    <property type="protein sequence ID" value="PTX21537.1"/>
    <property type="molecule type" value="Genomic_DNA"/>
</dbReference>
<keyword evidence="2" id="KW-1185">Reference proteome</keyword>
<proteinExistence type="predicted"/>
<sequence>MKKLLFIPLCLSLFLTSCNDDEETVIPVVSELDADMRGDWTNTAVERIYYSTSGEVMYADTSERAANFHFNGQKMTVTLPGSSDKDVWTYTFPDPNDSTYIRLQRDAETNDYIITSLNGDEMVWVDELDWAGFPEEAPDQEKTTSRRGVYTWKFVRKK</sequence>
<organism evidence="1 2">
    <name type="scientific">Pontibacter mucosus</name>
    <dbReference type="NCBI Taxonomy" id="1649266"/>
    <lineage>
        <taxon>Bacteria</taxon>
        <taxon>Pseudomonadati</taxon>
        <taxon>Bacteroidota</taxon>
        <taxon>Cytophagia</taxon>
        <taxon>Cytophagales</taxon>
        <taxon>Hymenobacteraceae</taxon>
        <taxon>Pontibacter</taxon>
    </lineage>
</organism>
<accession>A0A2T5YQE8</accession>
<dbReference type="AlphaFoldDB" id="A0A2T5YQE8"/>
<evidence type="ECO:0000313" key="1">
    <source>
        <dbReference type="EMBL" id="PTX21537.1"/>
    </source>
</evidence>
<dbReference type="RefSeq" id="WP_146173521.1">
    <property type="nucleotide sequence ID" value="NZ_QBKI01000002.1"/>
</dbReference>
<dbReference type="PROSITE" id="PS51257">
    <property type="entry name" value="PROKAR_LIPOPROTEIN"/>
    <property type="match status" value="1"/>
</dbReference>
<protein>
    <recommendedName>
        <fullName evidence="3">Lipocalin-like protein</fullName>
    </recommendedName>
</protein>
<comment type="caution">
    <text evidence="1">The sequence shown here is derived from an EMBL/GenBank/DDBJ whole genome shotgun (WGS) entry which is preliminary data.</text>
</comment>
<name>A0A2T5YQE8_9BACT</name>
<evidence type="ECO:0008006" key="3">
    <source>
        <dbReference type="Google" id="ProtNLM"/>
    </source>
</evidence>
<gene>
    <name evidence="1" type="ORF">C8N40_102513</name>
</gene>